<dbReference type="EMBL" id="ONZI01000043">
    <property type="protein sequence ID" value="SPJ35419.1"/>
    <property type="molecule type" value="Genomic_DNA"/>
</dbReference>
<sequence length="72" mass="8178">MDHEANVWFIDAHAERHRRHHNLQVIALEFFLHIGANIIFQPGMIGRRANSLALPARSGVFYFRAAVAVDNA</sequence>
<proteinExistence type="predicted"/>
<evidence type="ECO:0000313" key="2">
    <source>
        <dbReference type="Proteomes" id="UP000244934"/>
    </source>
</evidence>
<name>A0A2R8CRB3_9GAMM</name>
<dbReference type="Proteomes" id="UP000244934">
    <property type="component" value="Unassembled WGS sequence"/>
</dbReference>
<dbReference type="AlphaFoldDB" id="A0A2R8CRB3"/>
<evidence type="ECO:0000313" key="1">
    <source>
        <dbReference type="EMBL" id="SPJ35419.1"/>
    </source>
</evidence>
<accession>A0A2R8CRB3</accession>
<organism evidence="1 2">
    <name type="scientific">Kushneria phyllosphaerae</name>
    <dbReference type="NCBI Taxonomy" id="2100822"/>
    <lineage>
        <taxon>Bacteria</taxon>
        <taxon>Pseudomonadati</taxon>
        <taxon>Pseudomonadota</taxon>
        <taxon>Gammaproteobacteria</taxon>
        <taxon>Oceanospirillales</taxon>
        <taxon>Halomonadaceae</taxon>
        <taxon>Kushneria</taxon>
    </lineage>
</organism>
<keyword evidence="2" id="KW-1185">Reference proteome</keyword>
<gene>
    <name evidence="1" type="ORF">KSP9073_03485</name>
</gene>
<reference evidence="2" key="1">
    <citation type="submission" date="2018-03" db="EMBL/GenBank/DDBJ databases">
        <authorList>
            <person name="Navarro De La Torre S."/>
        </authorList>
    </citation>
    <scope>NUCLEOTIDE SEQUENCE [LARGE SCALE GENOMIC DNA]</scope>
    <source>
        <strain evidence="2">EAod3</strain>
    </source>
</reference>
<protein>
    <submittedName>
        <fullName evidence="1">Uncharacterized protein</fullName>
    </submittedName>
</protein>